<dbReference type="Gene3D" id="3.40.50.720">
    <property type="entry name" value="NAD(P)-binding Rossmann-like Domain"/>
    <property type="match status" value="1"/>
</dbReference>
<dbReference type="PANTHER" id="PTHR48079">
    <property type="entry name" value="PROTEIN YEEZ"/>
    <property type="match status" value="1"/>
</dbReference>
<dbReference type="PANTHER" id="PTHR48079:SF6">
    <property type="entry name" value="NAD(P)-BINDING DOMAIN-CONTAINING PROTEIN-RELATED"/>
    <property type="match status" value="1"/>
</dbReference>
<dbReference type="InterPro" id="IPR001509">
    <property type="entry name" value="Epimerase_deHydtase"/>
</dbReference>
<reference evidence="2 3" key="1">
    <citation type="submission" date="2019-08" db="EMBL/GenBank/DDBJ databases">
        <title>Antarcticibacterium arcticum sp. nov., a bacterium isolated from marine sediment of the Canadian Beaufort Sea.</title>
        <authorList>
            <person name="Lee Y.M."/>
            <person name="Baek K."/>
            <person name="Lee D.-H."/>
            <person name="Shin S.C."/>
            <person name="Jin Y.K."/>
            <person name="Park Y."/>
        </authorList>
    </citation>
    <scope>NUCLEOTIDE SEQUENCE [LARGE SCALE GENOMIC DNA]</scope>
    <source>
        <strain evidence="2 3">PAMC 28998</strain>
    </source>
</reference>
<organism evidence="2 3">
    <name type="scientific">Antarcticibacterium arcticum</name>
    <dbReference type="NCBI Taxonomy" id="2585771"/>
    <lineage>
        <taxon>Bacteria</taxon>
        <taxon>Pseudomonadati</taxon>
        <taxon>Bacteroidota</taxon>
        <taxon>Flavobacteriia</taxon>
        <taxon>Flavobacteriales</taxon>
        <taxon>Flavobacteriaceae</taxon>
        <taxon>Antarcticibacterium</taxon>
    </lineage>
</organism>
<protein>
    <submittedName>
        <fullName evidence="2">NAD-dependent epimerase/dehydratase family protein</fullName>
    </submittedName>
</protein>
<dbReference type="OrthoDB" id="596910at2"/>
<dbReference type="KEGG" id="anp:FK178_13950"/>
<dbReference type="Proteomes" id="UP000321954">
    <property type="component" value="Chromosome"/>
</dbReference>
<feature type="domain" description="NAD-dependent epimerase/dehydratase" evidence="1">
    <location>
        <begin position="2"/>
        <end position="236"/>
    </location>
</feature>
<dbReference type="GO" id="GO:0005737">
    <property type="term" value="C:cytoplasm"/>
    <property type="evidence" value="ECO:0007669"/>
    <property type="project" value="TreeGrafter"/>
</dbReference>
<keyword evidence="3" id="KW-1185">Reference proteome</keyword>
<dbReference type="InterPro" id="IPR036291">
    <property type="entry name" value="NAD(P)-bd_dom_sf"/>
</dbReference>
<evidence type="ECO:0000259" key="1">
    <source>
        <dbReference type="Pfam" id="PF01370"/>
    </source>
</evidence>
<name>A0A5B8YL79_9FLAO</name>
<accession>A0A5B8YL79</accession>
<evidence type="ECO:0000313" key="3">
    <source>
        <dbReference type="Proteomes" id="UP000321954"/>
    </source>
</evidence>
<dbReference type="GO" id="GO:0004029">
    <property type="term" value="F:aldehyde dehydrogenase (NAD+) activity"/>
    <property type="evidence" value="ECO:0007669"/>
    <property type="project" value="TreeGrafter"/>
</dbReference>
<dbReference type="InterPro" id="IPR051783">
    <property type="entry name" value="NAD(P)-dependent_oxidoreduct"/>
</dbReference>
<dbReference type="AlphaFoldDB" id="A0A5B8YL79"/>
<evidence type="ECO:0000313" key="2">
    <source>
        <dbReference type="EMBL" id="QED38750.1"/>
    </source>
</evidence>
<dbReference type="Pfam" id="PF01370">
    <property type="entry name" value="Epimerase"/>
    <property type="match status" value="1"/>
</dbReference>
<dbReference type="EMBL" id="CP042476">
    <property type="protein sequence ID" value="QED38750.1"/>
    <property type="molecule type" value="Genomic_DNA"/>
</dbReference>
<sequence>MILVTGGTGLVGSHLLLELLVAGKKVRATYRKNSDLNAVRKIFSYTIPAEEVEFLFKQIEWKEASLTDIPALSEAFEGISRVYHAAALVSFRKEDTAALRKTNIEGTANVVNLCIAGGIEKLCYISSIATMGLSIGETAISENFTWHPEKDHSEYAISKHGAEIEVWRASQEGVPVVILNPGIILGPGYWDKGTGQIFSKIYKGLNYHFPKTTGFVGVKDVAKLAVITMESFVQNEQYIVVAENLSFKEVLDKVALEFGKEPPKKELKPWMVYTGWLYQSIASALFGIKKEISRRDNTSLFEHSYYNNKKVMDEFSYKFQPIEEVIAETVIAFNNDKNQSY</sequence>
<gene>
    <name evidence="2" type="ORF">FK178_13950</name>
</gene>
<dbReference type="SUPFAM" id="SSF51735">
    <property type="entry name" value="NAD(P)-binding Rossmann-fold domains"/>
    <property type="match status" value="1"/>
</dbReference>
<dbReference type="RefSeq" id="WP_146836543.1">
    <property type="nucleotide sequence ID" value="NZ_CP042476.1"/>
</dbReference>
<proteinExistence type="predicted"/>